<dbReference type="EMBL" id="CAUYUJ010014144">
    <property type="protein sequence ID" value="CAK0837319.1"/>
    <property type="molecule type" value="Genomic_DNA"/>
</dbReference>
<feature type="compositionally biased region" description="Gly residues" evidence="1">
    <location>
        <begin position="176"/>
        <end position="193"/>
    </location>
</feature>
<evidence type="ECO:0000313" key="3">
    <source>
        <dbReference type="Proteomes" id="UP001189429"/>
    </source>
</evidence>
<keyword evidence="3" id="KW-1185">Reference proteome</keyword>
<proteinExistence type="predicted"/>
<name>A0ABN9SXL4_9DINO</name>
<gene>
    <name evidence="2" type="ORF">PCOR1329_LOCUS33549</name>
</gene>
<protein>
    <submittedName>
        <fullName evidence="2">Uncharacterized protein</fullName>
    </submittedName>
</protein>
<feature type="region of interest" description="Disordered" evidence="1">
    <location>
        <begin position="93"/>
        <end position="224"/>
    </location>
</feature>
<reference evidence="2" key="1">
    <citation type="submission" date="2023-10" db="EMBL/GenBank/DDBJ databases">
        <authorList>
            <person name="Chen Y."/>
            <person name="Shah S."/>
            <person name="Dougan E. K."/>
            <person name="Thang M."/>
            <person name="Chan C."/>
        </authorList>
    </citation>
    <scope>NUCLEOTIDE SEQUENCE [LARGE SCALE GENOMIC DNA]</scope>
</reference>
<evidence type="ECO:0000313" key="2">
    <source>
        <dbReference type="EMBL" id="CAK0837319.1"/>
    </source>
</evidence>
<feature type="compositionally biased region" description="Acidic residues" evidence="1">
    <location>
        <begin position="200"/>
        <end position="224"/>
    </location>
</feature>
<accession>A0ABN9SXL4</accession>
<organism evidence="2 3">
    <name type="scientific">Prorocentrum cordatum</name>
    <dbReference type="NCBI Taxonomy" id="2364126"/>
    <lineage>
        <taxon>Eukaryota</taxon>
        <taxon>Sar</taxon>
        <taxon>Alveolata</taxon>
        <taxon>Dinophyceae</taxon>
        <taxon>Prorocentrales</taxon>
        <taxon>Prorocentraceae</taxon>
        <taxon>Prorocentrum</taxon>
    </lineage>
</organism>
<sequence length="224" mass="23279">MPRALWPSPPAYLYARMHSLLPLPVLFLSVLLAAAASLIRLSLQCPSIFFCVQDDDIRQTQRQLVILDEQSKDALNLVFSLQRTVLGIRRRLGEGVPGDADADADTSASEAAAPPEAEATSQAEPPKASGTREAAERPAAIYYPSASERGLELRPKSPPGSQAAGAAGAPADTGPGARGEGGDAGAAEGGGGPAAREAPEGEDSDSYANETFEESIEELDLPGQ</sequence>
<feature type="compositionally biased region" description="Low complexity" evidence="1">
    <location>
        <begin position="105"/>
        <end position="126"/>
    </location>
</feature>
<comment type="caution">
    <text evidence="2">The sequence shown here is derived from an EMBL/GenBank/DDBJ whole genome shotgun (WGS) entry which is preliminary data.</text>
</comment>
<feature type="compositionally biased region" description="Low complexity" evidence="1">
    <location>
        <begin position="159"/>
        <end position="175"/>
    </location>
</feature>
<dbReference type="Proteomes" id="UP001189429">
    <property type="component" value="Unassembled WGS sequence"/>
</dbReference>
<evidence type="ECO:0000256" key="1">
    <source>
        <dbReference type="SAM" id="MobiDB-lite"/>
    </source>
</evidence>